<dbReference type="PANTHER" id="PTHR16172:SF41">
    <property type="entry name" value="MAJOR FACILITATOR SUPERFAMILY DOMAIN-CONTAINING PROTEIN 6-LIKE"/>
    <property type="match status" value="1"/>
</dbReference>
<evidence type="ECO:0000256" key="7">
    <source>
        <dbReference type="SAM" id="Phobius"/>
    </source>
</evidence>
<dbReference type="Pfam" id="PF12832">
    <property type="entry name" value="MFS_1_like"/>
    <property type="match status" value="1"/>
</dbReference>
<reference evidence="9 10" key="1">
    <citation type="submission" date="2020-12" db="EMBL/GenBank/DDBJ databases">
        <title>Metabolic potential, ecology and presence of endohyphal bacteria is reflected in genomic diversity of Mucoromycotina.</title>
        <authorList>
            <person name="Muszewska A."/>
            <person name="Okrasinska A."/>
            <person name="Steczkiewicz K."/>
            <person name="Drgas O."/>
            <person name="Orlowska M."/>
            <person name="Perlinska-Lenart U."/>
            <person name="Aleksandrzak-Piekarczyk T."/>
            <person name="Szatraj K."/>
            <person name="Zielenkiewicz U."/>
            <person name="Pilsyk S."/>
            <person name="Malc E."/>
            <person name="Mieczkowski P."/>
            <person name="Kruszewska J.S."/>
            <person name="Biernat P."/>
            <person name="Pawlowska J."/>
        </authorList>
    </citation>
    <scope>NUCLEOTIDE SEQUENCE [LARGE SCALE GENOMIC DNA]</scope>
    <source>
        <strain evidence="9 10">CBS 142.35</strain>
    </source>
</reference>
<keyword evidence="3 7" id="KW-0812">Transmembrane</keyword>
<dbReference type="InterPro" id="IPR024989">
    <property type="entry name" value="MFS_assoc_dom"/>
</dbReference>
<dbReference type="GO" id="GO:0022857">
    <property type="term" value="F:transmembrane transporter activity"/>
    <property type="evidence" value="ECO:0007669"/>
    <property type="project" value="InterPro"/>
</dbReference>
<feature type="transmembrane region" description="Helical" evidence="7">
    <location>
        <begin position="482"/>
        <end position="504"/>
    </location>
</feature>
<feature type="transmembrane region" description="Helical" evidence="7">
    <location>
        <begin position="69"/>
        <end position="92"/>
    </location>
</feature>
<dbReference type="AlphaFoldDB" id="A0A8H7VJR3"/>
<dbReference type="Proteomes" id="UP000646827">
    <property type="component" value="Unassembled WGS sequence"/>
</dbReference>
<keyword evidence="4 7" id="KW-1133">Transmembrane helix</keyword>
<feature type="transmembrane region" description="Helical" evidence="7">
    <location>
        <begin position="40"/>
        <end position="57"/>
    </location>
</feature>
<comment type="subcellular location">
    <subcellularLocation>
        <location evidence="1">Membrane</location>
        <topology evidence="1">Multi-pass membrane protein</topology>
    </subcellularLocation>
</comment>
<organism evidence="9 10">
    <name type="scientific">Circinella minor</name>
    <dbReference type="NCBI Taxonomy" id="1195481"/>
    <lineage>
        <taxon>Eukaryota</taxon>
        <taxon>Fungi</taxon>
        <taxon>Fungi incertae sedis</taxon>
        <taxon>Mucoromycota</taxon>
        <taxon>Mucoromycotina</taxon>
        <taxon>Mucoromycetes</taxon>
        <taxon>Mucorales</taxon>
        <taxon>Lichtheimiaceae</taxon>
        <taxon>Circinella</taxon>
    </lineage>
</organism>
<evidence type="ECO:0000256" key="6">
    <source>
        <dbReference type="SAM" id="MobiDB-lite"/>
    </source>
</evidence>
<feature type="region of interest" description="Disordered" evidence="6">
    <location>
        <begin position="231"/>
        <end position="265"/>
    </location>
</feature>
<dbReference type="Gene3D" id="1.20.1250.20">
    <property type="entry name" value="MFS general substrate transporter like domains"/>
    <property type="match status" value="2"/>
</dbReference>
<evidence type="ECO:0000256" key="3">
    <source>
        <dbReference type="ARBA" id="ARBA00022692"/>
    </source>
</evidence>
<feature type="compositionally biased region" description="Low complexity" evidence="6">
    <location>
        <begin position="237"/>
        <end position="251"/>
    </location>
</feature>
<feature type="domain" description="Major facilitator superfamily (MFS) profile" evidence="8">
    <location>
        <begin position="350"/>
        <end position="572"/>
    </location>
</feature>
<keyword evidence="10" id="KW-1185">Reference proteome</keyword>
<feature type="transmembrane region" description="Helical" evidence="7">
    <location>
        <begin position="417"/>
        <end position="435"/>
    </location>
</feature>
<dbReference type="PANTHER" id="PTHR16172">
    <property type="entry name" value="MAJOR FACILITATOR SUPERFAMILY DOMAIN-CONTAINING PROTEIN 6-LIKE"/>
    <property type="match status" value="1"/>
</dbReference>
<feature type="transmembrane region" description="Helical" evidence="7">
    <location>
        <begin position="172"/>
        <end position="193"/>
    </location>
</feature>
<feature type="transmembrane region" description="Helical" evidence="7">
    <location>
        <begin position="351"/>
        <end position="375"/>
    </location>
</feature>
<proteinExistence type="inferred from homology"/>
<dbReference type="InterPro" id="IPR036259">
    <property type="entry name" value="MFS_trans_sf"/>
</dbReference>
<dbReference type="InterPro" id="IPR051717">
    <property type="entry name" value="MFS_MFSD6"/>
</dbReference>
<dbReference type="SUPFAM" id="SSF103473">
    <property type="entry name" value="MFS general substrate transporter"/>
    <property type="match status" value="1"/>
</dbReference>
<dbReference type="PROSITE" id="PS50850">
    <property type="entry name" value="MFS"/>
    <property type="match status" value="1"/>
</dbReference>
<accession>A0A8H7VJR3</accession>
<name>A0A8H7VJR3_9FUNG</name>
<comment type="similarity">
    <text evidence="2">Belongs to the major facilitator superfamily. MFSD6 family.</text>
</comment>
<evidence type="ECO:0000259" key="8">
    <source>
        <dbReference type="PROSITE" id="PS50850"/>
    </source>
</evidence>
<feature type="transmembrane region" description="Helical" evidence="7">
    <location>
        <begin position="441"/>
        <end position="462"/>
    </location>
</feature>
<dbReference type="GO" id="GO:0016020">
    <property type="term" value="C:membrane"/>
    <property type="evidence" value="ECO:0007669"/>
    <property type="project" value="UniProtKB-SubCell"/>
</dbReference>
<gene>
    <name evidence="9" type="ORF">INT45_008897</name>
</gene>
<evidence type="ECO:0000256" key="4">
    <source>
        <dbReference type="ARBA" id="ARBA00022989"/>
    </source>
</evidence>
<evidence type="ECO:0000256" key="2">
    <source>
        <dbReference type="ARBA" id="ARBA00005241"/>
    </source>
</evidence>
<evidence type="ECO:0000256" key="5">
    <source>
        <dbReference type="ARBA" id="ARBA00023136"/>
    </source>
</evidence>
<feature type="transmembrane region" description="Helical" evidence="7">
    <location>
        <begin position="147"/>
        <end position="166"/>
    </location>
</feature>
<comment type="caution">
    <text evidence="9">The sequence shown here is derived from an EMBL/GenBank/DDBJ whole genome shotgun (WGS) entry which is preliminary data.</text>
</comment>
<sequence>MPYLAPKLLYTFLFACQGSAPVYLALFYSEQLGLRGDQIGLLVAIAPFISAIACPLWTSLADKTKTHRYIMCIVHTLATLAIVSVMGISVAVQHAETVEERSKLTITLVTITSVCFAFFGVPVGPLVDGGVLKILGRNKDQYGRQRMFGSISFGVASALVGFIMQMTKDMNAIFYTYAISSVCFIIVAGSTQFKPEKLDAFIRRPTIVQPHQPQQQQQQLNPLIPKRIKGGGPIPFASSSTSTAHSGSSDDSSNDGRTTAMPDGKLHRKVKQFQLDYTAYDDDDEFEATQIRQNEIQRLIQFATESSIIEAVNLSNPPASRRRYSGVNLDDITTTTQQPKNVIELVKQPQVALFFITMMLMGASLNMVISFLFIFLKKELGAGPSTAGLTGLVGSVTELLFFFYSRDLIRIFGIKSLIILGHVLTIIRVFAYTILPKGPAGANIALFLHLFNGIAFSALWGAGVVQADELAPPSLQATSQGLLAAMYAGVGAGVGNLMGGVIFERAGAKAMFYAAMGLTTFSLELYLEANTRWGITDIIRWTYRMTVRMYNWTQHVRGRGRAVPRWSGPHLL</sequence>
<evidence type="ECO:0000313" key="9">
    <source>
        <dbReference type="EMBL" id="KAG2219053.1"/>
    </source>
</evidence>
<feature type="transmembrane region" description="Helical" evidence="7">
    <location>
        <begin position="104"/>
        <end position="127"/>
    </location>
</feature>
<keyword evidence="5 7" id="KW-0472">Membrane</keyword>
<dbReference type="OrthoDB" id="515887at2759"/>
<dbReference type="EMBL" id="JAEPRB010000197">
    <property type="protein sequence ID" value="KAG2219053.1"/>
    <property type="molecule type" value="Genomic_DNA"/>
</dbReference>
<evidence type="ECO:0000313" key="10">
    <source>
        <dbReference type="Proteomes" id="UP000646827"/>
    </source>
</evidence>
<evidence type="ECO:0000256" key="1">
    <source>
        <dbReference type="ARBA" id="ARBA00004141"/>
    </source>
</evidence>
<protein>
    <recommendedName>
        <fullName evidence="8">Major facilitator superfamily (MFS) profile domain-containing protein</fullName>
    </recommendedName>
</protein>
<dbReference type="InterPro" id="IPR020846">
    <property type="entry name" value="MFS_dom"/>
</dbReference>